<accession>A0A0F8XUH4</accession>
<dbReference type="AlphaFoldDB" id="A0A0F8XUH4"/>
<evidence type="ECO:0000313" key="1">
    <source>
        <dbReference type="EMBL" id="KKK64880.1"/>
    </source>
</evidence>
<protein>
    <submittedName>
        <fullName evidence="1">Uncharacterized protein</fullName>
    </submittedName>
</protein>
<organism evidence="1">
    <name type="scientific">marine sediment metagenome</name>
    <dbReference type="NCBI Taxonomy" id="412755"/>
    <lineage>
        <taxon>unclassified sequences</taxon>
        <taxon>metagenomes</taxon>
        <taxon>ecological metagenomes</taxon>
    </lineage>
</organism>
<dbReference type="EMBL" id="LAZR01060822">
    <property type="protein sequence ID" value="KKK64880.1"/>
    <property type="molecule type" value="Genomic_DNA"/>
</dbReference>
<proteinExistence type="predicted"/>
<reference evidence="1" key="1">
    <citation type="journal article" date="2015" name="Nature">
        <title>Complex archaea that bridge the gap between prokaryotes and eukaryotes.</title>
        <authorList>
            <person name="Spang A."/>
            <person name="Saw J.H."/>
            <person name="Jorgensen S.L."/>
            <person name="Zaremba-Niedzwiedzka K."/>
            <person name="Martijn J."/>
            <person name="Lind A.E."/>
            <person name="van Eijk R."/>
            <person name="Schleper C."/>
            <person name="Guy L."/>
            <person name="Ettema T.J."/>
        </authorList>
    </citation>
    <scope>NUCLEOTIDE SEQUENCE</scope>
</reference>
<feature type="non-terminal residue" evidence="1">
    <location>
        <position position="42"/>
    </location>
</feature>
<sequence length="42" mass="4692">MKDQSICPGCRSKSSNCASECVCGDRFVEYIEESEKMTAKIK</sequence>
<comment type="caution">
    <text evidence="1">The sequence shown here is derived from an EMBL/GenBank/DDBJ whole genome shotgun (WGS) entry which is preliminary data.</text>
</comment>
<name>A0A0F8XUH4_9ZZZZ</name>
<gene>
    <name evidence="1" type="ORF">LCGC14_2979740</name>
</gene>